<keyword evidence="3" id="KW-1185">Reference proteome</keyword>
<sequence>MPRSEWYRSSLWIFKPKAIERIIAELKEASPSNSQFTYDAEYNWFHIICHPDDAKSIRQSLSRISHEIEDETFDKDEDKILTPEGVLRENFETDLISLVHISGTEAEALKALAFPERFSQFSHKAIWDKLDSEQDHFGTEPLTIHDIVTETGFRQLESDTGAMISFTPSGALIYLGANNQESIDEIQQRLDVLLELKKTTQPQPEHLLFAEDYVEKKLPELTADTRYMVNIEPKLASTTLLDRLKVQDLQGNYKKLYEEGCSIRLCTYDCDLKYHFSLLGPPIIGRSSRKYIFGNRPIAKSKNVEGSFVAANPQPPIALATPATPVTLVTTQVNQHIDPTFTQTTYRASSKEEKVSKWIESIPDNAGIISCPGSPEGVTQASQVSGAIRSAARTSTVSSKTSSADQTPGSGVRYTASGSLIELFPSGSGSGSSNSLGTSITWSMSPLVPQTVSKTTNLGRSAIRSDSVVGVLATSPSTPTTPTPPVKVLERDEKDAHRFRRYLESGANGFQTMNQQAKSKKMAQPLGKENATWVEKSPPTFTEEIHTAMTRLLATGPYLRGRVSVSAEFGRAILLKMDPSGLSYNASGSPSSGWGKTVLIDHLNSLMTKDETFQFTTILGTFAADVDTMINTRDKDNCLWKENPTSSWTVYSFHCFSTSPPGRFIVDIIDDLTNGFSYKLQRYTRRLGFNGNVAVYVHGLLRNWDLRIKLSHDDDEINEQLFSTFARALIDSLRISRNIEGPSGLELQFPLKSDFGVIIRDVRVTTKWRYLSPNSRSALDVSEVEQLEVEPVGGGAFRTGGGNQSAQSARSWTPETAKKKKDEGEFPRWYEASITSTRAEALFLQNKSLRLGQKAEWDANTLLEQHIFEDIYGPALQMLKTMDHVGGNDNSNIMKKIKMNIPRRNNPKPVVPGNVPVTRRTPLTKKERKRALNSLTEVSDSFPTESDNVSTQSRPFW</sequence>
<organism evidence="2 3">
    <name type="scientific">Lasiosphaeria miniovina</name>
    <dbReference type="NCBI Taxonomy" id="1954250"/>
    <lineage>
        <taxon>Eukaryota</taxon>
        <taxon>Fungi</taxon>
        <taxon>Dikarya</taxon>
        <taxon>Ascomycota</taxon>
        <taxon>Pezizomycotina</taxon>
        <taxon>Sordariomycetes</taxon>
        <taxon>Sordariomycetidae</taxon>
        <taxon>Sordariales</taxon>
        <taxon>Lasiosphaeriaceae</taxon>
        <taxon>Lasiosphaeria</taxon>
    </lineage>
</organism>
<feature type="compositionally biased region" description="Low complexity" evidence="1">
    <location>
        <begin position="902"/>
        <end position="917"/>
    </location>
</feature>
<proteinExistence type="predicted"/>
<comment type="caution">
    <text evidence="2">The sequence shown here is derived from an EMBL/GenBank/DDBJ whole genome shotgun (WGS) entry which is preliminary data.</text>
</comment>
<feature type="region of interest" description="Disordered" evidence="1">
    <location>
        <begin position="392"/>
        <end position="411"/>
    </location>
</feature>
<gene>
    <name evidence="2" type="ORF">B0T26DRAFT_845453</name>
</gene>
<feature type="compositionally biased region" description="Polar residues" evidence="1">
    <location>
        <begin position="804"/>
        <end position="814"/>
    </location>
</feature>
<feature type="compositionally biased region" description="Polar residues" evidence="1">
    <location>
        <begin position="392"/>
        <end position="409"/>
    </location>
</feature>
<feature type="compositionally biased region" description="Gly residues" evidence="1">
    <location>
        <begin position="794"/>
        <end position="803"/>
    </location>
</feature>
<evidence type="ECO:0000256" key="1">
    <source>
        <dbReference type="SAM" id="MobiDB-lite"/>
    </source>
</evidence>
<dbReference type="AlphaFoldDB" id="A0AA40EEU5"/>
<dbReference type="RefSeq" id="XP_060303778.1">
    <property type="nucleotide sequence ID" value="XM_060447589.1"/>
</dbReference>
<feature type="compositionally biased region" description="Basic residues" evidence="1">
    <location>
        <begin position="922"/>
        <end position="931"/>
    </location>
</feature>
<feature type="compositionally biased region" description="Polar residues" evidence="1">
    <location>
        <begin position="933"/>
        <end position="957"/>
    </location>
</feature>
<dbReference type="GeneID" id="85330859"/>
<dbReference type="EMBL" id="JAUIRO010000001">
    <property type="protein sequence ID" value="KAK0734901.1"/>
    <property type="molecule type" value="Genomic_DNA"/>
</dbReference>
<protein>
    <submittedName>
        <fullName evidence="2">Uncharacterized protein</fullName>
    </submittedName>
</protein>
<evidence type="ECO:0000313" key="2">
    <source>
        <dbReference type="EMBL" id="KAK0734901.1"/>
    </source>
</evidence>
<feature type="region of interest" description="Disordered" evidence="1">
    <location>
        <begin position="902"/>
        <end position="957"/>
    </location>
</feature>
<evidence type="ECO:0000313" key="3">
    <source>
        <dbReference type="Proteomes" id="UP001172101"/>
    </source>
</evidence>
<dbReference type="Proteomes" id="UP001172101">
    <property type="component" value="Unassembled WGS sequence"/>
</dbReference>
<reference evidence="2" key="1">
    <citation type="submission" date="2023-06" db="EMBL/GenBank/DDBJ databases">
        <title>Genome-scale phylogeny and comparative genomics of the fungal order Sordariales.</title>
        <authorList>
            <consortium name="Lawrence Berkeley National Laboratory"/>
            <person name="Hensen N."/>
            <person name="Bonometti L."/>
            <person name="Westerberg I."/>
            <person name="Brannstrom I.O."/>
            <person name="Guillou S."/>
            <person name="Cros-Aarteil S."/>
            <person name="Calhoun S."/>
            <person name="Haridas S."/>
            <person name="Kuo A."/>
            <person name="Mondo S."/>
            <person name="Pangilinan J."/>
            <person name="Riley R."/>
            <person name="LaButti K."/>
            <person name="Andreopoulos B."/>
            <person name="Lipzen A."/>
            <person name="Chen C."/>
            <person name="Yanf M."/>
            <person name="Daum C."/>
            <person name="Ng V."/>
            <person name="Clum A."/>
            <person name="Steindorff A."/>
            <person name="Ohm R."/>
            <person name="Martin F."/>
            <person name="Silar P."/>
            <person name="Natvig D."/>
            <person name="Lalanne C."/>
            <person name="Gautier V."/>
            <person name="Ament-velasquez S.L."/>
            <person name="Kruys A."/>
            <person name="Hutchinson M.I."/>
            <person name="Powell A.J."/>
            <person name="Barry K."/>
            <person name="Miller A.N."/>
            <person name="Grigoriev I.V."/>
            <person name="Debuchy R."/>
            <person name="Gladieux P."/>
            <person name="Thoren M.H."/>
            <person name="Johannesson H."/>
        </authorList>
    </citation>
    <scope>NUCLEOTIDE SEQUENCE</scope>
    <source>
        <strain evidence="2">SMH2392-1A</strain>
    </source>
</reference>
<feature type="region of interest" description="Disordered" evidence="1">
    <location>
        <begin position="794"/>
        <end position="824"/>
    </location>
</feature>
<accession>A0AA40EEU5</accession>
<name>A0AA40EEU5_9PEZI</name>